<sequence>MSFFETIGLGLLTNFLSDLLKKKLKFKMNRTDVDKIADRLNLVLSLMNEGRDEKFTVAQFSKILELKKVGDLEKYFINIEEPELEFLEIFSQTFAINYEWLTEGKGHPFKCDQQIYISIYDCLERIDQIKPFIIYFVRSQSLRGETCILLEVREHNFIVLNSYIHFSEQVGFGGSCELVAFRKLVMELILVRKYITKGVIVSDQNFKKLYKGEIHPKVALMARKGRFEHWHDDFTDIYNQRYGYRHHGEYDKNFKDAFNIVKNNIEQNGEL</sequence>
<dbReference type="AlphaFoldDB" id="A0A1R7QHD0"/>
<dbReference type="RefSeq" id="WP_087014856.1">
    <property type="nucleotide sequence ID" value="NZ_FUUY01000017.1"/>
</dbReference>
<organism evidence="1 2">
    <name type="scientific">Acinetobacter johnsonii</name>
    <dbReference type="NCBI Taxonomy" id="40214"/>
    <lineage>
        <taxon>Bacteria</taxon>
        <taxon>Pseudomonadati</taxon>
        <taxon>Pseudomonadota</taxon>
        <taxon>Gammaproteobacteria</taxon>
        <taxon>Moraxellales</taxon>
        <taxon>Moraxellaceae</taxon>
        <taxon>Acinetobacter</taxon>
    </lineage>
</organism>
<dbReference type="EMBL" id="FUUY01000017">
    <property type="protein sequence ID" value="SJX23698.1"/>
    <property type="molecule type" value="Genomic_DNA"/>
</dbReference>
<name>A0A1R7QHD0_ACIJO</name>
<accession>A0A1R7QHD0</accession>
<proteinExistence type="predicted"/>
<gene>
    <name evidence="1" type="ORF">ACNJC6_03375</name>
</gene>
<evidence type="ECO:0000313" key="1">
    <source>
        <dbReference type="EMBL" id="SJX23698.1"/>
    </source>
</evidence>
<protein>
    <submittedName>
        <fullName evidence="1">Uncharacterized protein</fullName>
    </submittedName>
</protein>
<evidence type="ECO:0000313" key="2">
    <source>
        <dbReference type="Proteomes" id="UP000196240"/>
    </source>
</evidence>
<reference evidence="1 2" key="1">
    <citation type="submission" date="2017-02" db="EMBL/GenBank/DDBJ databases">
        <authorList>
            <person name="Peterson S.W."/>
        </authorList>
    </citation>
    <scope>NUCLEOTIDE SEQUENCE [LARGE SCALE GENOMIC DNA]</scope>
    <source>
        <strain evidence="1">C6</strain>
    </source>
</reference>
<dbReference type="Proteomes" id="UP000196240">
    <property type="component" value="Unassembled WGS sequence"/>
</dbReference>